<dbReference type="OrthoDB" id="5600918at2"/>
<dbReference type="InterPro" id="IPR000045">
    <property type="entry name" value="Prepilin_IV_endopep_pep"/>
</dbReference>
<feature type="transmembrane region" description="Helical" evidence="1">
    <location>
        <begin position="142"/>
        <end position="160"/>
    </location>
</feature>
<dbReference type="RefSeq" id="WP_090540317.1">
    <property type="nucleotide sequence ID" value="NZ_FOYD01000011.1"/>
</dbReference>
<keyword evidence="1" id="KW-1133">Transmembrane helix</keyword>
<dbReference type="Gene3D" id="1.20.120.1220">
    <property type="match status" value="1"/>
</dbReference>
<reference evidence="3 4" key="1">
    <citation type="submission" date="2016-10" db="EMBL/GenBank/DDBJ databases">
        <authorList>
            <person name="de Groot N.N."/>
        </authorList>
    </citation>
    <scope>NUCLEOTIDE SEQUENCE [LARGE SCALE GENOMIC DNA]</scope>
    <source>
        <strain evidence="3 4">JCM 18415</strain>
    </source>
</reference>
<feature type="transmembrane region" description="Helical" evidence="1">
    <location>
        <begin position="97"/>
        <end position="121"/>
    </location>
</feature>
<organism evidence="3 4">
    <name type="scientific">Halopseudomonas formosensis</name>
    <dbReference type="NCBI Taxonomy" id="1002526"/>
    <lineage>
        <taxon>Bacteria</taxon>
        <taxon>Pseudomonadati</taxon>
        <taxon>Pseudomonadota</taxon>
        <taxon>Gammaproteobacteria</taxon>
        <taxon>Pseudomonadales</taxon>
        <taxon>Pseudomonadaceae</taxon>
        <taxon>Halopseudomonas</taxon>
    </lineage>
</organism>
<sequence>MLQTCLVSVGLLCWAGLCAIRDARHRTIPNHLTLGLAAIAGIWLLTTGASLTSAPPITVTLAVAAALLVSAPGYVVGQMGAGDVKMLLALGLATDPGHVLISVAGAAVTLLLWTVAGRRLWSWLPEALRRQVPQLAPGHSASLPYAPFLLPGVAAALLILG</sequence>
<evidence type="ECO:0000313" key="3">
    <source>
        <dbReference type="EMBL" id="SFQ87302.1"/>
    </source>
</evidence>
<dbReference type="Pfam" id="PF01478">
    <property type="entry name" value="Peptidase_A24"/>
    <property type="match status" value="1"/>
</dbReference>
<dbReference type="GO" id="GO:0016020">
    <property type="term" value="C:membrane"/>
    <property type="evidence" value="ECO:0007669"/>
    <property type="project" value="InterPro"/>
</dbReference>
<protein>
    <submittedName>
        <fullName evidence="3">Prepilin peptidase CpaA</fullName>
    </submittedName>
</protein>
<name>A0A1I6C283_9GAMM</name>
<gene>
    <name evidence="3" type="ORF">SAMN05216578_11116</name>
</gene>
<proteinExistence type="predicted"/>
<evidence type="ECO:0000259" key="2">
    <source>
        <dbReference type="Pfam" id="PF01478"/>
    </source>
</evidence>
<feature type="transmembrane region" description="Helical" evidence="1">
    <location>
        <begin position="57"/>
        <end position="77"/>
    </location>
</feature>
<feature type="domain" description="Prepilin type IV endopeptidase peptidase" evidence="2">
    <location>
        <begin position="11"/>
        <end position="114"/>
    </location>
</feature>
<keyword evidence="1" id="KW-0812">Transmembrane</keyword>
<dbReference type="Proteomes" id="UP000242815">
    <property type="component" value="Unassembled WGS sequence"/>
</dbReference>
<evidence type="ECO:0000313" key="4">
    <source>
        <dbReference type="Proteomes" id="UP000242815"/>
    </source>
</evidence>
<dbReference type="EMBL" id="FOYD01000011">
    <property type="protein sequence ID" value="SFQ87302.1"/>
    <property type="molecule type" value="Genomic_DNA"/>
</dbReference>
<keyword evidence="1" id="KW-0472">Membrane</keyword>
<dbReference type="STRING" id="1002526.SAMN05216578_11116"/>
<dbReference type="AlphaFoldDB" id="A0A1I6C283"/>
<dbReference type="GO" id="GO:0004190">
    <property type="term" value="F:aspartic-type endopeptidase activity"/>
    <property type="evidence" value="ECO:0007669"/>
    <property type="project" value="InterPro"/>
</dbReference>
<evidence type="ECO:0000256" key="1">
    <source>
        <dbReference type="SAM" id="Phobius"/>
    </source>
</evidence>
<accession>A0A1I6C283</accession>
<feature type="transmembrane region" description="Helical" evidence="1">
    <location>
        <begin position="28"/>
        <end position="45"/>
    </location>
</feature>